<proteinExistence type="predicted"/>
<evidence type="ECO:0000313" key="1">
    <source>
        <dbReference type="EMBL" id="CAD7289559.1"/>
    </source>
</evidence>
<name>A0ABN7KBP1_9BACT</name>
<evidence type="ECO:0000313" key="2">
    <source>
        <dbReference type="Proteomes" id="UP000789803"/>
    </source>
</evidence>
<protein>
    <submittedName>
        <fullName evidence="1">Uncharacterized protein</fullName>
    </submittedName>
</protein>
<dbReference type="RefSeq" id="WP_229933413.1">
    <property type="nucleotide sequence ID" value="NZ_CAJHOF010000018.1"/>
</dbReference>
<accession>A0ABN7KBP1</accession>
<dbReference type="EMBL" id="CAJHOF010000018">
    <property type="protein sequence ID" value="CAD7289559.1"/>
    <property type="molecule type" value="Genomic_DNA"/>
</dbReference>
<keyword evidence="2" id="KW-1185">Reference proteome</keyword>
<dbReference type="Proteomes" id="UP000789803">
    <property type="component" value="Unassembled WGS sequence"/>
</dbReference>
<reference evidence="1 2" key="1">
    <citation type="submission" date="2020-11" db="EMBL/GenBank/DDBJ databases">
        <authorList>
            <person name="Peeters C."/>
        </authorList>
    </citation>
    <scope>NUCLEOTIDE SEQUENCE [LARGE SCALE GENOMIC DNA]</scope>
    <source>
        <strain evidence="1 2">LMG 7974</strain>
    </source>
</reference>
<gene>
    <name evidence="1" type="ORF">LMG7974_01636</name>
</gene>
<sequence length="93" mass="10143">MTIAAMIYEKTGISKKEYLKLRGLDVGALRAGYVSKKLMAILDADGINWREADDAKVSGGRCGARYVLKNGMVQIPGMKPMSVDEYLKVMGAN</sequence>
<organism evidence="1 2">
    <name type="scientific">Campylobacter majalis</name>
    <dbReference type="NCBI Taxonomy" id="2790656"/>
    <lineage>
        <taxon>Bacteria</taxon>
        <taxon>Pseudomonadati</taxon>
        <taxon>Campylobacterota</taxon>
        <taxon>Epsilonproteobacteria</taxon>
        <taxon>Campylobacterales</taxon>
        <taxon>Campylobacteraceae</taxon>
        <taxon>Campylobacter</taxon>
    </lineage>
</organism>
<comment type="caution">
    <text evidence="1">The sequence shown here is derived from an EMBL/GenBank/DDBJ whole genome shotgun (WGS) entry which is preliminary data.</text>
</comment>